<reference evidence="6 7" key="1">
    <citation type="submission" date="2018-06" db="EMBL/GenBank/DDBJ databases">
        <authorList>
            <consortium name="Pathogen Informatics"/>
            <person name="Doyle S."/>
        </authorList>
    </citation>
    <scope>NUCLEOTIDE SEQUENCE [LARGE SCALE GENOMIC DNA]</scope>
    <source>
        <strain evidence="6 7">NCTC11179</strain>
    </source>
</reference>
<evidence type="ECO:0000259" key="5">
    <source>
        <dbReference type="Pfam" id="PF25973"/>
    </source>
</evidence>
<evidence type="ECO:0000256" key="2">
    <source>
        <dbReference type="SAM" id="SignalP"/>
    </source>
</evidence>
<dbReference type="SUPFAM" id="SSF111369">
    <property type="entry name" value="HlyD-like secretion proteins"/>
    <property type="match status" value="1"/>
</dbReference>
<dbReference type="Gene3D" id="2.40.50.100">
    <property type="match status" value="1"/>
</dbReference>
<accession>A0A378RLH2</accession>
<dbReference type="Pfam" id="PF25954">
    <property type="entry name" value="Beta-barrel_RND_2"/>
    <property type="match status" value="1"/>
</dbReference>
<dbReference type="Proteomes" id="UP000255024">
    <property type="component" value="Unassembled WGS sequence"/>
</dbReference>
<dbReference type="GO" id="GO:1990281">
    <property type="term" value="C:efflux pump complex"/>
    <property type="evidence" value="ECO:0007669"/>
    <property type="project" value="TreeGrafter"/>
</dbReference>
<feature type="signal peptide" evidence="2">
    <location>
        <begin position="1"/>
        <end position="22"/>
    </location>
</feature>
<evidence type="ECO:0000313" key="7">
    <source>
        <dbReference type="Proteomes" id="UP000255024"/>
    </source>
</evidence>
<comment type="similarity">
    <text evidence="1">Belongs to the membrane fusion protein (MFP) (TC 8.A.1) family.</text>
</comment>
<protein>
    <submittedName>
        <fullName evidence="6">Cation efflux system protein CzcB</fullName>
    </submittedName>
</protein>
<proteinExistence type="inferred from homology"/>
<feature type="domain" description="Multidrug resistance protein MdtA-like C-terminal permuted SH3" evidence="4">
    <location>
        <begin position="273"/>
        <end position="330"/>
    </location>
</feature>
<organism evidence="6 7">
    <name type="scientific">Myroides odoratus</name>
    <name type="common">Flavobacterium odoratum</name>
    <dbReference type="NCBI Taxonomy" id="256"/>
    <lineage>
        <taxon>Bacteria</taxon>
        <taxon>Pseudomonadati</taxon>
        <taxon>Bacteroidota</taxon>
        <taxon>Flavobacteriia</taxon>
        <taxon>Flavobacteriales</taxon>
        <taxon>Flavobacteriaceae</taxon>
        <taxon>Myroides</taxon>
    </lineage>
</organism>
<gene>
    <name evidence="6" type="primary">czcB_1</name>
    <name evidence="6" type="ORF">NCTC11179_00651</name>
</gene>
<dbReference type="NCBIfam" id="TIGR01730">
    <property type="entry name" value="RND_mfp"/>
    <property type="match status" value="1"/>
</dbReference>
<dbReference type="Gene3D" id="2.40.30.170">
    <property type="match status" value="1"/>
</dbReference>
<dbReference type="InterPro" id="IPR058647">
    <property type="entry name" value="BSH_CzcB-like"/>
</dbReference>
<sequence length="344" mass="37204">MQRNLVRGTVFAALLLTTMSCAKKESNLSAPPTAIQVKSQVVKKVKIANPKSYAATLEPDQMATVGFAVPGTITGVYVKEGQTVSAGQVLAKLDDQAYANTYQIAAASYDQVVDLYQRLHKLYEKGSLPERDYLDVKTKLAQAQANKNINAKQLKDANLTASFSGIITMKAAEKGMVIAPGQPLFTLSNLAVVFAKINVPESEINQFKKGQLASLYIPSLQKEYQGIIDLVNPQADPVTRTYRVKVRLDNQNREILGGMLGDVWVADEPQEQIIIPASAVQIGENGVTHVYVLDGSSTGVVRKRVKVAQVRGSSELIIQQGLEAGERLVTTASAKLYEGAVVAQ</sequence>
<dbReference type="Pfam" id="PF25973">
    <property type="entry name" value="BSH_CzcB"/>
    <property type="match status" value="1"/>
</dbReference>
<keyword evidence="2" id="KW-0732">Signal</keyword>
<evidence type="ECO:0000313" key="6">
    <source>
        <dbReference type="EMBL" id="STZ27121.1"/>
    </source>
</evidence>
<dbReference type="AlphaFoldDB" id="A0A378RLH2"/>
<dbReference type="Pfam" id="PF25967">
    <property type="entry name" value="RND-MFP_C"/>
    <property type="match status" value="1"/>
</dbReference>
<name>A0A378RLH2_MYROD</name>
<dbReference type="PANTHER" id="PTHR30469">
    <property type="entry name" value="MULTIDRUG RESISTANCE PROTEIN MDTA"/>
    <property type="match status" value="1"/>
</dbReference>
<dbReference type="InterPro" id="IPR006143">
    <property type="entry name" value="RND_pump_MFP"/>
</dbReference>
<evidence type="ECO:0000256" key="1">
    <source>
        <dbReference type="ARBA" id="ARBA00009477"/>
    </source>
</evidence>
<dbReference type="InterPro" id="IPR058792">
    <property type="entry name" value="Beta-barrel_RND_2"/>
</dbReference>
<evidence type="ECO:0000259" key="4">
    <source>
        <dbReference type="Pfam" id="PF25967"/>
    </source>
</evidence>
<dbReference type="GO" id="GO:0015562">
    <property type="term" value="F:efflux transmembrane transporter activity"/>
    <property type="evidence" value="ECO:0007669"/>
    <property type="project" value="TreeGrafter"/>
</dbReference>
<dbReference type="InterPro" id="IPR058627">
    <property type="entry name" value="MdtA-like_C"/>
</dbReference>
<dbReference type="Gene3D" id="2.40.420.20">
    <property type="match status" value="1"/>
</dbReference>
<feature type="chain" id="PRO_5016963266" evidence="2">
    <location>
        <begin position="23"/>
        <end position="344"/>
    </location>
</feature>
<evidence type="ECO:0000259" key="3">
    <source>
        <dbReference type="Pfam" id="PF25954"/>
    </source>
</evidence>
<dbReference type="EMBL" id="UGQL01000001">
    <property type="protein sequence ID" value="STZ27121.1"/>
    <property type="molecule type" value="Genomic_DNA"/>
</dbReference>
<keyword evidence="7" id="KW-1185">Reference proteome</keyword>
<dbReference type="PROSITE" id="PS51257">
    <property type="entry name" value="PROKAR_LIPOPROTEIN"/>
    <property type="match status" value="1"/>
</dbReference>
<feature type="domain" description="CzcB-like barrel-sandwich hybrid" evidence="5">
    <location>
        <begin position="62"/>
        <end position="189"/>
    </location>
</feature>
<feature type="domain" description="CusB-like beta-barrel" evidence="3">
    <location>
        <begin position="195"/>
        <end position="266"/>
    </location>
</feature>
<dbReference type="RefSeq" id="WP_115090123.1">
    <property type="nucleotide sequence ID" value="NZ_CP068107.1"/>
</dbReference>